<sequence>MTPHFHSVLNTVYSALADGGEWGQVILRHTDLPAYRCFLPDLAGFTGFCCTGPSPYTKFDDEF</sequence>
<accession>A0AA86MVY3</accession>
<dbReference type="AlphaFoldDB" id="A0AA86MVY3"/>
<keyword evidence="2" id="KW-1185">Reference proteome</keyword>
<evidence type="ECO:0000313" key="2">
    <source>
        <dbReference type="Proteomes" id="UP001179121"/>
    </source>
</evidence>
<dbReference type="KEGG" id="nti:DNFV4_00434"/>
<evidence type="ECO:0000313" key="1">
    <source>
        <dbReference type="EMBL" id="CAI4030011.1"/>
    </source>
</evidence>
<proteinExistence type="predicted"/>
<organism evidence="1 2">
    <name type="scientific">Nitrospira tepida</name>
    <dbReference type="NCBI Taxonomy" id="2973512"/>
    <lineage>
        <taxon>Bacteria</taxon>
        <taxon>Pseudomonadati</taxon>
        <taxon>Nitrospirota</taxon>
        <taxon>Nitrospiria</taxon>
        <taxon>Nitrospirales</taxon>
        <taxon>Nitrospiraceae</taxon>
        <taxon>Nitrospira</taxon>
    </lineage>
</organism>
<protein>
    <submittedName>
        <fullName evidence="1">Uncharacterized protein</fullName>
    </submittedName>
</protein>
<name>A0AA86MVY3_9BACT</name>
<dbReference type="Proteomes" id="UP001179121">
    <property type="component" value="Chromosome"/>
</dbReference>
<dbReference type="EMBL" id="OX365700">
    <property type="protein sequence ID" value="CAI4030011.1"/>
    <property type="molecule type" value="Genomic_DNA"/>
</dbReference>
<reference evidence="1" key="1">
    <citation type="submission" date="2022-10" db="EMBL/GenBank/DDBJ databases">
        <authorList>
            <person name="Koch H."/>
        </authorList>
    </citation>
    <scope>NUCLEOTIDE SEQUENCE</scope>
    <source>
        <strain evidence="1">DNF</strain>
    </source>
</reference>
<gene>
    <name evidence="1" type="ORF">DNFV4_00434</name>
</gene>